<dbReference type="InterPro" id="IPR009053">
    <property type="entry name" value="Prefoldin"/>
</dbReference>
<comment type="caution">
    <text evidence="4">The sequence shown here is derived from an EMBL/GenBank/DDBJ whole genome shotgun (WGS) entry which is preliminary data.</text>
</comment>
<dbReference type="PANTHER" id="PTHR21431">
    <property type="entry name" value="PREFOLDIN SUBUNIT 6"/>
    <property type="match status" value="1"/>
</dbReference>
<dbReference type="InterPro" id="IPR002777">
    <property type="entry name" value="PFD_beta-like"/>
</dbReference>
<dbReference type="GO" id="GO:0006457">
    <property type="term" value="P:protein folding"/>
    <property type="evidence" value="ECO:0007669"/>
    <property type="project" value="InterPro"/>
</dbReference>
<dbReference type="Gene3D" id="1.10.287.370">
    <property type="match status" value="1"/>
</dbReference>
<dbReference type="GO" id="GO:0016272">
    <property type="term" value="C:prefoldin complex"/>
    <property type="evidence" value="ECO:0007669"/>
    <property type="project" value="InterPro"/>
</dbReference>
<evidence type="ECO:0000256" key="3">
    <source>
        <dbReference type="SAM" id="Coils"/>
    </source>
</evidence>
<dbReference type="GO" id="GO:0005737">
    <property type="term" value="C:cytoplasm"/>
    <property type="evidence" value="ECO:0007669"/>
    <property type="project" value="TreeGrafter"/>
</dbReference>
<comment type="similarity">
    <text evidence="1">Belongs to the prefoldin subunit beta family.</text>
</comment>
<dbReference type="GO" id="GO:0051082">
    <property type="term" value="F:unfolded protein binding"/>
    <property type="evidence" value="ECO:0007669"/>
    <property type="project" value="InterPro"/>
</dbReference>
<keyword evidence="2" id="KW-0143">Chaperone</keyword>
<keyword evidence="5" id="KW-1185">Reference proteome</keyword>
<sequence length="125" mass="14251">MSTVARTKLDKELQKAVQTVQGLHKEVQKGIAAHSQLEAQLNENKIVLDELALLTDESRVFKLVGPILVRQDLFEARDIVTKRLDYISGEMKRHEKAIKEAEDKQEVSRKQIGEIQAQYQSIAKK</sequence>
<evidence type="ECO:0000313" key="5">
    <source>
        <dbReference type="Proteomes" id="UP001165289"/>
    </source>
</evidence>
<dbReference type="Proteomes" id="UP001165289">
    <property type="component" value="Unassembled WGS sequence"/>
</dbReference>
<name>A0AAV7K789_9METZ</name>
<keyword evidence="3" id="KW-0175">Coiled coil</keyword>
<gene>
    <name evidence="4" type="ORF">LOD99_1144</name>
</gene>
<dbReference type="SUPFAM" id="SSF46579">
    <property type="entry name" value="Prefoldin"/>
    <property type="match status" value="1"/>
</dbReference>
<feature type="coiled-coil region" evidence="3">
    <location>
        <begin position="84"/>
        <end position="118"/>
    </location>
</feature>
<evidence type="ECO:0000256" key="1">
    <source>
        <dbReference type="ARBA" id="ARBA00008045"/>
    </source>
</evidence>
<accession>A0AAV7K789</accession>
<dbReference type="EMBL" id="JAKMXF010000144">
    <property type="protein sequence ID" value="KAI6656344.1"/>
    <property type="molecule type" value="Genomic_DNA"/>
</dbReference>
<dbReference type="Pfam" id="PF01920">
    <property type="entry name" value="Prefoldin_2"/>
    <property type="match status" value="1"/>
</dbReference>
<dbReference type="FunFam" id="1.10.287.370:FF:000003">
    <property type="entry name" value="Prefoldin subunit 6"/>
    <property type="match status" value="1"/>
</dbReference>
<dbReference type="PANTHER" id="PTHR21431:SF0">
    <property type="entry name" value="PREFOLDIN SUBUNIT 6"/>
    <property type="match status" value="1"/>
</dbReference>
<organism evidence="4 5">
    <name type="scientific">Oopsacas minuta</name>
    <dbReference type="NCBI Taxonomy" id="111878"/>
    <lineage>
        <taxon>Eukaryota</taxon>
        <taxon>Metazoa</taxon>
        <taxon>Porifera</taxon>
        <taxon>Hexactinellida</taxon>
        <taxon>Hexasterophora</taxon>
        <taxon>Lyssacinosida</taxon>
        <taxon>Leucopsacidae</taxon>
        <taxon>Oopsacas</taxon>
    </lineage>
</organism>
<dbReference type="GO" id="GO:0051131">
    <property type="term" value="P:chaperone-mediated protein complex assembly"/>
    <property type="evidence" value="ECO:0007669"/>
    <property type="project" value="TreeGrafter"/>
</dbReference>
<dbReference type="GO" id="GO:0051087">
    <property type="term" value="F:protein-folding chaperone binding"/>
    <property type="evidence" value="ECO:0007669"/>
    <property type="project" value="TreeGrafter"/>
</dbReference>
<reference evidence="4 5" key="1">
    <citation type="journal article" date="2023" name="BMC Biol.">
        <title>The compact genome of the sponge Oopsacas minuta (Hexactinellida) is lacking key metazoan core genes.</title>
        <authorList>
            <person name="Santini S."/>
            <person name="Schenkelaars Q."/>
            <person name="Jourda C."/>
            <person name="Duchesne M."/>
            <person name="Belahbib H."/>
            <person name="Rocher C."/>
            <person name="Selva M."/>
            <person name="Riesgo A."/>
            <person name="Vervoort M."/>
            <person name="Leys S.P."/>
            <person name="Kodjabachian L."/>
            <person name="Le Bivic A."/>
            <person name="Borchiellini C."/>
            <person name="Claverie J.M."/>
            <person name="Renard E."/>
        </authorList>
    </citation>
    <scope>NUCLEOTIDE SEQUENCE [LARGE SCALE GENOMIC DNA]</scope>
    <source>
        <strain evidence="4">SPO-2</strain>
    </source>
</reference>
<evidence type="ECO:0000256" key="2">
    <source>
        <dbReference type="ARBA" id="ARBA00023186"/>
    </source>
</evidence>
<evidence type="ECO:0000313" key="4">
    <source>
        <dbReference type="EMBL" id="KAI6656344.1"/>
    </source>
</evidence>
<protein>
    <submittedName>
        <fullName evidence="4">Prefoldin subunit 6-like</fullName>
    </submittedName>
</protein>
<dbReference type="CDD" id="cd23161">
    <property type="entry name" value="Prefoldin_6"/>
    <property type="match status" value="1"/>
</dbReference>
<dbReference type="AlphaFoldDB" id="A0AAV7K789"/>
<proteinExistence type="inferred from homology"/>